<feature type="compositionally biased region" description="Polar residues" evidence="6">
    <location>
        <begin position="1"/>
        <end position="24"/>
    </location>
</feature>
<dbReference type="EMBL" id="UASD01000008">
    <property type="protein sequence ID" value="SPX11920.1"/>
    <property type="molecule type" value="Genomic_DNA"/>
</dbReference>
<protein>
    <recommendedName>
        <fullName evidence="2 5">Basal-body rod modification protein FlgD</fullName>
    </recommendedName>
</protein>
<comment type="function">
    <text evidence="4 5">Required for flagellar hook formation. May act as a scaffolding protein.</text>
</comment>
<dbReference type="Proteomes" id="UP000250780">
    <property type="component" value="Unassembled WGS sequence"/>
</dbReference>
<accession>A0A2X1N2N2</accession>
<comment type="similarity">
    <text evidence="1 5">Belongs to the FlgD family.</text>
</comment>
<dbReference type="InterPro" id="IPR005648">
    <property type="entry name" value="FlgD"/>
</dbReference>
<keyword evidence="3 5" id="KW-1005">Bacterial flagellum biogenesis</keyword>
<name>A0A2X1N2N2_ECOLX</name>
<evidence type="ECO:0000313" key="7">
    <source>
        <dbReference type="EMBL" id="SPX11920.1"/>
    </source>
</evidence>
<dbReference type="AlphaFoldDB" id="A0A2X1N2N2"/>
<keyword evidence="7" id="KW-0969">Cilium</keyword>
<evidence type="ECO:0000256" key="1">
    <source>
        <dbReference type="ARBA" id="ARBA00010577"/>
    </source>
</evidence>
<gene>
    <name evidence="7" type="primary">flgD_2</name>
    <name evidence="7" type="ORF">NCTC9073_03267</name>
</gene>
<keyword evidence="7" id="KW-0966">Cell projection</keyword>
<evidence type="ECO:0000256" key="6">
    <source>
        <dbReference type="SAM" id="MobiDB-lite"/>
    </source>
</evidence>
<feature type="compositionally biased region" description="Low complexity" evidence="6">
    <location>
        <begin position="25"/>
        <end position="34"/>
    </location>
</feature>
<proteinExistence type="inferred from homology"/>
<dbReference type="Pfam" id="PF03963">
    <property type="entry name" value="FlgD"/>
    <property type="match status" value="1"/>
</dbReference>
<dbReference type="GO" id="GO:0044781">
    <property type="term" value="P:bacterial-type flagellum organization"/>
    <property type="evidence" value="ECO:0007669"/>
    <property type="project" value="UniProtKB-UniRule"/>
</dbReference>
<evidence type="ECO:0000256" key="2">
    <source>
        <dbReference type="ARBA" id="ARBA00016013"/>
    </source>
</evidence>
<evidence type="ECO:0000256" key="3">
    <source>
        <dbReference type="ARBA" id="ARBA00022795"/>
    </source>
</evidence>
<evidence type="ECO:0000313" key="8">
    <source>
        <dbReference type="Proteomes" id="UP000250780"/>
    </source>
</evidence>
<keyword evidence="7" id="KW-0282">Flagellum</keyword>
<sequence length="237" mass="24875">MNTLALNAQSPQPTATAESNNVAASDTQSSSDSSPVDTFLTLFVAEIQNQDPTDPTDATEYIDQLSSMAQVAMMEEMSVQANTNAVLMSNIQVMALGNLVGDDIMVQTTALQVSDQTINGRATLDDACTTADLHFTDAAGDDYTVSLIPQGSSSVGPGQVDFSVNPPITASRRAITTSRWSPTPGKKRCRLKVSGEVEDVRIPLDGSSPVLNVAGVGEVPFTMISQFGVPDADSDVA</sequence>
<organism evidence="7 8">
    <name type="scientific">Escherichia coli</name>
    <dbReference type="NCBI Taxonomy" id="562"/>
    <lineage>
        <taxon>Bacteria</taxon>
        <taxon>Pseudomonadati</taxon>
        <taxon>Pseudomonadota</taxon>
        <taxon>Gammaproteobacteria</taxon>
        <taxon>Enterobacterales</taxon>
        <taxon>Enterobacteriaceae</taxon>
        <taxon>Escherichia</taxon>
    </lineage>
</organism>
<evidence type="ECO:0000256" key="4">
    <source>
        <dbReference type="ARBA" id="ARBA00024746"/>
    </source>
</evidence>
<evidence type="ECO:0000256" key="5">
    <source>
        <dbReference type="RuleBase" id="RU362076"/>
    </source>
</evidence>
<reference evidence="7 8" key="1">
    <citation type="submission" date="2018-06" db="EMBL/GenBank/DDBJ databases">
        <authorList>
            <consortium name="Pathogen Informatics"/>
            <person name="Doyle S."/>
        </authorList>
    </citation>
    <scope>NUCLEOTIDE SEQUENCE [LARGE SCALE GENOMIC DNA]</scope>
    <source>
        <strain evidence="7 8">NCTC9073</strain>
    </source>
</reference>
<feature type="region of interest" description="Disordered" evidence="6">
    <location>
        <begin position="1"/>
        <end position="35"/>
    </location>
</feature>